<name>A0ABN6MW28_9BACT</name>
<feature type="chain" id="PRO_5045434752" description="Lipoprotein" evidence="1">
    <location>
        <begin position="21"/>
        <end position="336"/>
    </location>
</feature>
<evidence type="ECO:0000313" key="3">
    <source>
        <dbReference type="Proteomes" id="UP001162891"/>
    </source>
</evidence>
<reference evidence="3" key="1">
    <citation type="journal article" date="2022" name="Int. J. Syst. Evol. Microbiol.">
        <title>Anaeromyxobacter oryzae sp. nov., Anaeromyxobacter diazotrophicus sp. nov. and Anaeromyxobacter paludicola sp. nov., isolated from paddy soils.</title>
        <authorList>
            <person name="Itoh H."/>
            <person name="Xu Z."/>
            <person name="Mise K."/>
            <person name="Masuda Y."/>
            <person name="Ushijima N."/>
            <person name="Hayakawa C."/>
            <person name="Shiratori Y."/>
            <person name="Senoo K."/>
        </authorList>
    </citation>
    <scope>NUCLEOTIDE SEQUENCE [LARGE SCALE GENOMIC DNA]</scope>
    <source>
        <strain evidence="3">Red232</strain>
    </source>
</reference>
<organism evidence="2 3">
    <name type="scientific">Anaeromyxobacter oryzae</name>
    <dbReference type="NCBI Taxonomy" id="2918170"/>
    <lineage>
        <taxon>Bacteria</taxon>
        <taxon>Pseudomonadati</taxon>
        <taxon>Myxococcota</taxon>
        <taxon>Myxococcia</taxon>
        <taxon>Myxococcales</taxon>
        <taxon>Cystobacterineae</taxon>
        <taxon>Anaeromyxobacteraceae</taxon>
        <taxon>Anaeromyxobacter</taxon>
    </lineage>
</organism>
<keyword evidence="3" id="KW-1185">Reference proteome</keyword>
<accession>A0ABN6MW28</accession>
<dbReference type="Proteomes" id="UP001162891">
    <property type="component" value="Chromosome"/>
</dbReference>
<proteinExistence type="predicted"/>
<keyword evidence="1" id="KW-0732">Signal</keyword>
<evidence type="ECO:0000313" key="2">
    <source>
        <dbReference type="EMBL" id="BDG03870.1"/>
    </source>
</evidence>
<dbReference type="EMBL" id="AP025591">
    <property type="protein sequence ID" value="BDG03870.1"/>
    <property type="molecule type" value="Genomic_DNA"/>
</dbReference>
<gene>
    <name evidence="2" type="ORF">AMOR_28660</name>
</gene>
<feature type="signal peptide" evidence="1">
    <location>
        <begin position="1"/>
        <end position="20"/>
    </location>
</feature>
<dbReference type="RefSeq" id="WP_248362397.1">
    <property type="nucleotide sequence ID" value="NZ_AP025591.1"/>
</dbReference>
<sequence>MSARSIVRALLVLAPFLVHCAAGHAGGAPRAASSPGVAFRSDAGGYEVRFPGKPSESLDAGKSGVRLHFAAAPTPDKSVGAVVGWCDHFAEAKVAPDRVFDDELRGMGKADDRGLKQEPLRFAGLPGRAFHIVRQDGRVVEGRMFLRDARFYMLLATGPAEKVELEAEPFFESFGLVGPGIPDPPRAAAAQRVSFPEAHVTLEMHGEPERSEIAGGEGAPAGRLVAARSHGGLRVEIATFHSFRATTLKDRKAMLDAVVTGIERKAGALSDGRDVQVGGHPAREFRTQVAGLDAFMRVVILDQGPLVLQLLGPPGTVAPEEAAAYFRAVRFQGGGR</sequence>
<evidence type="ECO:0000256" key="1">
    <source>
        <dbReference type="SAM" id="SignalP"/>
    </source>
</evidence>
<protein>
    <recommendedName>
        <fullName evidence="4">Lipoprotein</fullName>
    </recommendedName>
</protein>
<evidence type="ECO:0008006" key="4">
    <source>
        <dbReference type="Google" id="ProtNLM"/>
    </source>
</evidence>